<dbReference type="GO" id="GO:0005634">
    <property type="term" value="C:nucleus"/>
    <property type="evidence" value="ECO:0007669"/>
    <property type="project" value="UniProtKB-SubCell"/>
</dbReference>
<evidence type="ECO:0000313" key="3">
    <source>
        <dbReference type="EMBL" id="KAF7568553.1"/>
    </source>
</evidence>
<organism evidence="3 5">
    <name type="scientific">Pyrenophora tritici-repentis</name>
    <dbReference type="NCBI Taxonomy" id="45151"/>
    <lineage>
        <taxon>Eukaryota</taxon>
        <taxon>Fungi</taxon>
        <taxon>Dikarya</taxon>
        <taxon>Ascomycota</taxon>
        <taxon>Pezizomycotina</taxon>
        <taxon>Dothideomycetes</taxon>
        <taxon>Pleosporomycetidae</taxon>
        <taxon>Pleosporales</taxon>
        <taxon>Pleosporineae</taxon>
        <taxon>Pleosporaceae</taxon>
        <taxon>Pyrenophora</taxon>
    </lineage>
</organism>
<evidence type="ECO:0000313" key="6">
    <source>
        <dbReference type="Proteomes" id="UP000249757"/>
    </source>
</evidence>
<evidence type="ECO:0000256" key="1">
    <source>
        <dbReference type="ARBA" id="ARBA00004123"/>
    </source>
</evidence>
<dbReference type="OrthoDB" id="3509362at2759"/>
<gene>
    <name evidence="4" type="ORF">Ptr86124_009291</name>
    <name evidence="3" type="ORF">PtrM4_131660</name>
</gene>
<reference evidence="3 5" key="1">
    <citation type="journal article" date="2018" name="BMC Genomics">
        <title>Comparative genomics of the wheat fungal pathogen Pyrenophora tritici-repentis reveals chromosomal variations and genome plasticity.</title>
        <authorList>
            <person name="Moolhuijzen P."/>
            <person name="See P.T."/>
            <person name="Hane J.K."/>
            <person name="Shi G."/>
            <person name="Liu Z."/>
            <person name="Oliver R.P."/>
            <person name="Moffat C.S."/>
        </authorList>
    </citation>
    <scope>NUCLEOTIDE SEQUENCE [LARGE SCALE GENOMIC DNA]</scope>
    <source>
        <strain evidence="3">M4</strain>
    </source>
</reference>
<dbReference type="PANTHER" id="PTHR37534:SF15">
    <property type="entry name" value="ZN(II)2CYS6 TRANSCRIPTION FACTOR (EUROFUNG)"/>
    <property type="match status" value="1"/>
</dbReference>
<dbReference type="EMBL" id="NQIK02000007">
    <property type="protein sequence ID" value="KAF7568553.1"/>
    <property type="molecule type" value="Genomic_DNA"/>
</dbReference>
<dbReference type="InterPro" id="IPR021858">
    <property type="entry name" value="Fun_TF"/>
</dbReference>
<dbReference type="GO" id="GO:0000976">
    <property type="term" value="F:transcription cis-regulatory region binding"/>
    <property type="evidence" value="ECO:0007669"/>
    <property type="project" value="TreeGrafter"/>
</dbReference>
<comment type="subcellular location">
    <subcellularLocation>
        <location evidence="1">Nucleus</location>
    </subcellularLocation>
</comment>
<reference evidence="4" key="3">
    <citation type="journal article" date="2022" name="bioRxiv">
        <title>A global pangenome for the wheat fungal pathogen Pyrenophora tritici-repentis and prediction of effector protein structural homology.</title>
        <authorList>
            <person name="Moolhuijzen P."/>
            <person name="See P.T."/>
            <person name="Shi G."/>
            <person name="Powell H.R."/>
            <person name="Cockram J."/>
            <person name="Jorgensen L.N."/>
            <person name="Benslimane H."/>
            <person name="Strelkov S.E."/>
            <person name="Turner J."/>
            <person name="Liu Z."/>
            <person name="Moffat C.S."/>
        </authorList>
    </citation>
    <scope>NUCLEOTIDE SEQUENCE</scope>
    <source>
        <strain evidence="4">86-124</strain>
    </source>
</reference>
<dbReference type="AlphaFoldDB" id="A0A2W1I6Q9"/>
<sequence length="359" mass="39749">MAYESSALRSTILSMAVNHLATSSNDSSLYQQGYRHQHNAIRDLQRMIQDPEDMNLEPALATVMMMQVSSRLFDDDDEAHVANHLTGAKAMIARRGGSGAAAIGGETWLTSSSARFLTSLFAYHDILSSVSRSSQPLLDHTTDFFPAIEGEQNLKSIADVLLVVARISHLQHVIKMRRAASPSSPPLTEEENTVGGCIQQALLSMDFTITVSNQQEDELAKSDIVATAEAYRHAAFIYLYRTWLDIGAPNPISMEHISQCLLHLQRVDVSSPLTAAHMWPLFTAGCEAVGESQRAFVRSRFEKLWLAKRFPSLRRVARDVEIVWEAKDRERGVKGEGGMAKVDCIQVILRGRGREVGLA</sequence>
<dbReference type="GO" id="GO:0045944">
    <property type="term" value="P:positive regulation of transcription by RNA polymerase II"/>
    <property type="evidence" value="ECO:0007669"/>
    <property type="project" value="TreeGrafter"/>
</dbReference>
<reference evidence="6" key="4">
    <citation type="journal article" date="2022" name="Microb. Genom.">
        <title>A global pangenome for the wheat fungal pathogen Pyrenophora tritici-repentis and prediction of effector protein structural homology.</title>
        <authorList>
            <person name="Moolhuijzen P.M."/>
            <person name="See P.T."/>
            <person name="Shi G."/>
            <person name="Powell H.R."/>
            <person name="Cockram J."/>
            <person name="Jorgensen L.N."/>
            <person name="Benslimane H."/>
            <person name="Strelkov S.E."/>
            <person name="Turner J."/>
            <person name="Liu Z."/>
            <person name="Moffat C.S."/>
        </authorList>
    </citation>
    <scope>NUCLEOTIDE SEQUENCE [LARGE SCALE GENOMIC DNA]</scope>
</reference>
<evidence type="ECO:0000313" key="5">
    <source>
        <dbReference type="Proteomes" id="UP000245464"/>
    </source>
</evidence>
<comment type="caution">
    <text evidence="3">The sequence shown here is derived from an EMBL/GenBank/DDBJ whole genome shotgun (WGS) entry which is preliminary data.</text>
</comment>
<dbReference type="Proteomes" id="UP000249757">
    <property type="component" value="Unassembled WGS sequence"/>
</dbReference>
<keyword evidence="2" id="KW-0539">Nucleus</keyword>
<evidence type="ECO:0000313" key="4">
    <source>
        <dbReference type="EMBL" id="KAI1511647.1"/>
    </source>
</evidence>
<keyword evidence="6" id="KW-1185">Reference proteome</keyword>
<dbReference type="Proteomes" id="UP000245464">
    <property type="component" value="Chromosome 7"/>
</dbReference>
<accession>A0A2W1I6Q9</accession>
<dbReference type="PANTHER" id="PTHR37534">
    <property type="entry name" value="TRANSCRIPTIONAL ACTIVATOR PROTEIN UGA3"/>
    <property type="match status" value="1"/>
</dbReference>
<evidence type="ECO:0000256" key="2">
    <source>
        <dbReference type="ARBA" id="ARBA00023242"/>
    </source>
</evidence>
<proteinExistence type="predicted"/>
<dbReference type="Pfam" id="PF11951">
    <property type="entry name" value="Fungal_trans_2"/>
    <property type="match status" value="1"/>
</dbReference>
<name>A0A2W1I6Q9_9PLEO</name>
<dbReference type="EMBL" id="NRDI02000013">
    <property type="protein sequence ID" value="KAI1511647.1"/>
    <property type="molecule type" value="Genomic_DNA"/>
</dbReference>
<dbReference type="GO" id="GO:0003700">
    <property type="term" value="F:DNA-binding transcription factor activity"/>
    <property type="evidence" value="ECO:0007669"/>
    <property type="project" value="TreeGrafter"/>
</dbReference>
<protein>
    <submittedName>
        <fullName evidence="3">Fungal Zn binuclear cluster domain containing protein</fullName>
    </submittedName>
    <submittedName>
        <fullName evidence="4">Fungal specific transcription factor domain containing protein</fullName>
    </submittedName>
</protein>
<reference evidence="4" key="2">
    <citation type="submission" date="2021-05" db="EMBL/GenBank/DDBJ databases">
        <authorList>
            <person name="Moolhuijzen P.M."/>
            <person name="Moffat C.S."/>
        </authorList>
    </citation>
    <scope>NUCLEOTIDE SEQUENCE</scope>
    <source>
        <strain evidence="4">86-124</strain>
    </source>
</reference>